<keyword evidence="1" id="KW-0812">Transmembrane</keyword>
<feature type="transmembrane region" description="Helical" evidence="1">
    <location>
        <begin position="20"/>
        <end position="39"/>
    </location>
</feature>
<evidence type="ECO:0000313" key="2">
    <source>
        <dbReference type="EMBL" id="MDR6433104.1"/>
    </source>
</evidence>
<accession>A0ABU1MAR4</accession>
<organism evidence="2 3">
    <name type="scientific">Brucella pseudogrignonensis</name>
    <dbReference type="NCBI Taxonomy" id="419475"/>
    <lineage>
        <taxon>Bacteria</taxon>
        <taxon>Pseudomonadati</taxon>
        <taxon>Pseudomonadota</taxon>
        <taxon>Alphaproteobacteria</taxon>
        <taxon>Hyphomicrobiales</taxon>
        <taxon>Brucellaceae</taxon>
        <taxon>Brucella/Ochrobactrum group</taxon>
        <taxon>Brucella</taxon>
    </lineage>
</organism>
<keyword evidence="3" id="KW-1185">Reference proteome</keyword>
<evidence type="ECO:0000256" key="1">
    <source>
        <dbReference type="SAM" id="Phobius"/>
    </source>
</evidence>
<keyword evidence="1" id="KW-1133">Transmembrane helix</keyword>
<keyword evidence="1" id="KW-0472">Membrane</keyword>
<dbReference type="EMBL" id="JAVDQT010000004">
    <property type="protein sequence ID" value="MDR6433104.1"/>
    <property type="molecule type" value="Genomic_DNA"/>
</dbReference>
<name>A0ABU1MAR4_9HYPH</name>
<protein>
    <submittedName>
        <fullName evidence="2">Uncharacterized protein</fullName>
    </submittedName>
</protein>
<proteinExistence type="predicted"/>
<comment type="caution">
    <text evidence="2">The sequence shown here is derived from an EMBL/GenBank/DDBJ whole genome shotgun (WGS) entry which is preliminary data.</text>
</comment>
<sequence length="40" mass="4656">MRFKNSQRISLTRFVESDLFWVAYALAFALIITIGNLCVF</sequence>
<reference evidence="2 3" key="1">
    <citation type="submission" date="2023-07" db="EMBL/GenBank/DDBJ databases">
        <title>Sorghum-associated microbial communities from plants grown in Nebraska, USA.</title>
        <authorList>
            <person name="Schachtman D."/>
        </authorList>
    </citation>
    <scope>NUCLEOTIDE SEQUENCE [LARGE SCALE GENOMIC DNA]</scope>
    <source>
        <strain evidence="2 3">DS1730</strain>
    </source>
</reference>
<gene>
    <name evidence="2" type="ORF">J2782_002850</name>
</gene>
<dbReference type="Proteomes" id="UP001184614">
    <property type="component" value="Unassembled WGS sequence"/>
</dbReference>
<evidence type="ECO:0000313" key="3">
    <source>
        <dbReference type="Proteomes" id="UP001184614"/>
    </source>
</evidence>